<reference evidence="1 2" key="1">
    <citation type="journal article" date="2016" name="Mol. Biol. Evol.">
        <title>Comparative Genomics of Early-Diverging Mushroom-Forming Fungi Provides Insights into the Origins of Lignocellulose Decay Capabilities.</title>
        <authorList>
            <person name="Nagy L.G."/>
            <person name="Riley R."/>
            <person name="Tritt A."/>
            <person name="Adam C."/>
            <person name="Daum C."/>
            <person name="Floudas D."/>
            <person name="Sun H."/>
            <person name="Yadav J.S."/>
            <person name="Pangilinan J."/>
            <person name="Larsson K.H."/>
            <person name="Matsuura K."/>
            <person name="Barry K."/>
            <person name="Labutti K."/>
            <person name="Kuo R."/>
            <person name="Ohm R.A."/>
            <person name="Bhattacharya S.S."/>
            <person name="Shirouzu T."/>
            <person name="Yoshinaga Y."/>
            <person name="Martin F.M."/>
            <person name="Grigoriev I.V."/>
            <person name="Hibbett D.S."/>
        </authorList>
    </citation>
    <scope>NUCLEOTIDE SEQUENCE [LARGE SCALE GENOMIC DNA]</scope>
    <source>
        <strain evidence="1 2">CBS 109695</strain>
    </source>
</reference>
<dbReference type="Proteomes" id="UP000076532">
    <property type="component" value="Unassembled WGS sequence"/>
</dbReference>
<organism evidence="1 2">
    <name type="scientific">Athelia psychrophila</name>
    <dbReference type="NCBI Taxonomy" id="1759441"/>
    <lineage>
        <taxon>Eukaryota</taxon>
        <taxon>Fungi</taxon>
        <taxon>Dikarya</taxon>
        <taxon>Basidiomycota</taxon>
        <taxon>Agaricomycotina</taxon>
        <taxon>Agaricomycetes</taxon>
        <taxon>Agaricomycetidae</taxon>
        <taxon>Atheliales</taxon>
        <taxon>Atheliaceae</taxon>
        <taxon>Athelia</taxon>
    </lineage>
</organism>
<dbReference type="EMBL" id="KV417579">
    <property type="protein sequence ID" value="KZP17760.1"/>
    <property type="molecule type" value="Genomic_DNA"/>
</dbReference>
<sequence length="345" mass="37864">MPKWQESQLPLILDSQLGWCGHIALLCAVNKAPPDRLHHARAMIVLSDKAFSGSLGNSDGESAPASDQWASFLEINRTNKWESYRRIVNAYLMDQLGIRWLGPRPLKSSYQCHSRNPHTEDCGGPLPQQIIECSEFGKLMPDYDFLSSGNPAVTNHLRVQLALSAESKAHAHAIAPPKLLKIPMPKPQHNQAPPAHCVTPPQLESPPAHNPKLHAQVLIPIHSPSGCPAKRAKVDHQFDKARPQKNLPQVCIQACTRPKVRARWANDGPNNNINSSGTSHTCKLCPWTGIRTGTRSSSSQQTITGNGIDVNFCSYFALINLYVAEVPLQFFLPGGLVAGAFGTWI</sequence>
<gene>
    <name evidence="1" type="ORF">FIBSPDRAFT_894003</name>
</gene>
<keyword evidence="2" id="KW-1185">Reference proteome</keyword>
<proteinExistence type="predicted"/>
<protein>
    <submittedName>
        <fullName evidence="1">Uncharacterized protein</fullName>
    </submittedName>
</protein>
<evidence type="ECO:0000313" key="1">
    <source>
        <dbReference type="EMBL" id="KZP17760.1"/>
    </source>
</evidence>
<evidence type="ECO:0000313" key="2">
    <source>
        <dbReference type="Proteomes" id="UP000076532"/>
    </source>
</evidence>
<dbReference type="AlphaFoldDB" id="A0A166GES5"/>
<name>A0A166GES5_9AGAM</name>
<accession>A0A166GES5</accession>